<reference evidence="1 2" key="1">
    <citation type="submission" date="2020-08" db="EMBL/GenBank/DDBJ databases">
        <title>Aphidius gifuensis genome sequencing and assembly.</title>
        <authorList>
            <person name="Du Z."/>
        </authorList>
    </citation>
    <scope>NUCLEOTIDE SEQUENCE [LARGE SCALE GENOMIC DNA]</scope>
    <source>
        <strain evidence="1">YNYX2018</strain>
        <tissue evidence="1">Adults</tissue>
    </source>
</reference>
<accession>A0A834XMI6</accession>
<protein>
    <submittedName>
        <fullName evidence="1">Uncharacterized protein</fullName>
    </submittedName>
</protein>
<comment type="caution">
    <text evidence="1">The sequence shown here is derived from an EMBL/GenBank/DDBJ whole genome shotgun (WGS) entry which is preliminary data.</text>
</comment>
<organism evidence="1 2">
    <name type="scientific">Aphidius gifuensis</name>
    <name type="common">Parasitoid wasp</name>
    <dbReference type="NCBI Taxonomy" id="684658"/>
    <lineage>
        <taxon>Eukaryota</taxon>
        <taxon>Metazoa</taxon>
        <taxon>Ecdysozoa</taxon>
        <taxon>Arthropoda</taxon>
        <taxon>Hexapoda</taxon>
        <taxon>Insecta</taxon>
        <taxon>Pterygota</taxon>
        <taxon>Neoptera</taxon>
        <taxon>Endopterygota</taxon>
        <taxon>Hymenoptera</taxon>
        <taxon>Apocrita</taxon>
        <taxon>Ichneumonoidea</taxon>
        <taxon>Braconidae</taxon>
        <taxon>Aphidiinae</taxon>
        <taxon>Aphidius</taxon>
    </lineage>
</organism>
<sequence length="91" mass="10247">MRCPAQSICHPRGSRLERVSTLQGVKIIETVDTCDCWSSQLKCTIIRCPAQSICHPRGSRLERVSTLQGVKIIETVDTCDCWSSQSKYTIF</sequence>
<proteinExistence type="predicted"/>
<name>A0A834XMI6_APHGI</name>
<gene>
    <name evidence="1" type="ORF">HCN44_007523</name>
</gene>
<evidence type="ECO:0000313" key="1">
    <source>
        <dbReference type="EMBL" id="KAF7988029.1"/>
    </source>
</evidence>
<evidence type="ECO:0000313" key="2">
    <source>
        <dbReference type="Proteomes" id="UP000639338"/>
    </source>
</evidence>
<dbReference type="AlphaFoldDB" id="A0A834XMI6"/>
<dbReference type="OrthoDB" id="636685at2759"/>
<dbReference type="EMBL" id="JACMRX010000006">
    <property type="protein sequence ID" value="KAF7988029.1"/>
    <property type="molecule type" value="Genomic_DNA"/>
</dbReference>
<dbReference type="Proteomes" id="UP000639338">
    <property type="component" value="Unassembled WGS sequence"/>
</dbReference>
<keyword evidence="2" id="KW-1185">Reference proteome</keyword>